<evidence type="ECO:0000313" key="1">
    <source>
        <dbReference type="EMBL" id="MCI11529.1"/>
    </source>
</evidence>
<organism evidence="1 2">
    <name type="scientific">Trifolium medium</name>
    <dbReference type="NCBI Taxonomy" id="97028"/>
    <lineage>
        <taxon>Eukaryota</taxon>
        <taxon>Viridiplantae</taxon>
        <taxon>Streptophyta</taxon>
        <taxon>Embryophyta</taxon>
        <taxon>Tracheophyta</taxon>
        <taxon>Spermatophyta</taxon>
        <taxon>Magnoliopsida</taxon>
        <taxon>eudicotyledons</taxon>
        <taxon>Gunneridae</taxon>
        <taxon>Pentapetalae</taxon>
        <taxon>rosids</taxon>
        <taxon>fabids</taxon>
        <taxon>Fabales</taxon>
        <taxon>Fabaceae</taxon>
        <taxon>Papilionoideae</taxon>
        <taxon>50 kb inversion clade</taxon>
        <taxon>NPAAA clade</taxon>
        <taxon>Hologalegina</taxon>
        <taxon>IRL clade</taxon>
        <taxon>Trifolieae</taxon>
        <taxon>Trifolium</taxon>
    </lineage>
</organism>
<dbReference type="EMBL" id="LXQA010080535">
    <property type="protein sequence ID" value="MCI11529.1"/>
    <property type="molecule type" value="Genomic_DNA"/>
</dbReference>
<feature type="non-terminal residue" evidence="1">
    <location>
        <position position="1"/>
    </location>
</feature>
<evidence type="ECO:0000313" key="2">
    <source>
        <dbReference type="Proteomes" id="UP000265520"/>
    </source>
</evidence>
<dbReference type="AlphaFoldDB" id="A0A392PJ59"/>
<keyword evidence="2" id="KW-1185">Reference proteome</keyword>
<proteinExistence type="predicted"/>
<accession>A0A392PJ59</accession>
<comment type="caution">
    <text evidence="1">The sequence shown here is derived from an EMBL/GenBank/DDBJ whole genome shotgun (WGS) entry which is preliminary data.</text>
</comment>
<reference evidence="1 2" key="1">
    <citation type="journal article" date="2018" name="Front. Plant Sci.">
        <title>Red Clover (Trifolium pratense) and Zigzag Clover (T. medium) - A Picture of Genomic Similarities and Differences.</title>
        <authorList>
            <person name="Dluhosova J."/>
            <person name="Istvanek J."/>
            <person name="Nedelnik J."/>
            <person name="Repkova J."/>
        </authorList>
    </citation>
    <scope>NUCLEOTIDE SEQUENCE [LARGE SCALE GENOMIC DNA]</scope>
    <source>
        <strain evidence="2">cv. 10/8</strain>
        <tissue evidence="1">Leaf</tissue>
    </source>
</reference>
<protein>
    <submittedName>
        <fullName evidence="1">Putative glyceraldehyde 3-phosphate dehydrogenase</fullName>
    </submittedName>
</protein>
<name>A0A392PJ59_9FABA</name>
<dbReference type="Proteomes" id="UP000265520">
    <property type="component" value="Unassembled WGS sequence"/>
</dbReference>
<sequence>ADVKPVGNDGISVDGKVIKVVSDRNPANLPWKYVVKWNAAVACEGILVYLKNKEQAAPLIAEIAIAIAGNWG</sequence>